<accession>H1VFF2</accession>
<evidence type="ECO:0000313" key="4">
    <source>
        <dbReference type="Proteomes" id="UP000092177"/>
    </source>
</evidence>
<evidence type="ECO:0000313" key="1">
    <source>
        <dbReference type="EMBL" id="CCF38955.1"/>
    </source>
</evidence>
<evidence type="ECO:0000313" key="3">
    <source>
        <dbReference type="Proteomes" id="UP000007174"/>
    </source>
</evidence>
<dbReference type="AlphaFoldDB" id="H1VFF2"/>
<organism evidence="1 3">
    <name type="scientific">Colletotrichum higginsianum (strain IMI 349063)</name>
    <name type="common">Crucifer anthracnose fungus</name>
    <dbReference type="NCBI Taxonomy" id="759273"/>
    <lineage>
        <taxon>Eukaryota</taxon>
        <taxon>Fungi</taxon>
        <taxon>Dikarya</taxon>
        <taxon>Ascomycota</taxon>
        <taxon>Pezizomycotina</taxon>
        <taxon>Sordariomycetes</taxon>
        <taxon>Hypocreomycetidae</taxon>
        <taxon>Glomerellales</taxon>
        <taxon>Glomerellaceae</taxon>
        <taxon>Colletotrichum</taxon>
        <taxon>Colletotrichum destructivum species complex</taxon>
    </lineage>
</organism>
<protein>
    <submittedName>
        <fullName evidence="1">Uncharacterized protein</fullName>
    </submittedName>
</protein>
<keyword evidence="4" id="KW-1185">Reference proteome</keyword>
<reference evidence="2" key="3">
    <citation type="submission" date="2016-02" db="EMBL/GenBank/DDBJ databases">
        <title>Resequencing and annotation of the Colletotrichum higginsianum genome.</title>
        <authorList>
            <person name="O'Connell R."/>
            <person name="Zambounis A."/>
            <person name="Thon M."/>
            <person name="Dallery J.-F."/>
        </authorList>
    </citation>
    <scope>NUCLEOTIDE SEQUENCE [LARGE SCALE GENOMIC DNA]</scope>
    <source>
        <strain evidence="2">IMI 349063</strain>
    </source>
</reference>
<reference evidence="4" key="4">
    <citation type="journal article" date="2017" name="BMC Genomics">
        <title>Gapless genome assembly of Colletotrichum higginsianum reveals chromosome structure and association of transposable elements with secondary metabolite gene clusters.</title>
        <authorList>
            <person name="Dallery J.-F."/>
            <person name="Lapalu N."/>
            <person name="Zampounis A."/>
            <person name="Pigne S."/>
            <person name="Luyten I."/>
            <person name="Amselem J."/>
            <person name="Wittenberg A.H.J."/>
            <person name="Zhou S."/>
            <person name="de Queiroz M.V."/>
            <person name="Robin G.P."/>
            <person name="Auger A."/>
            <person name="Hainaut M."/>
            <person name="Henrissat B."/>
            <person name="Kim K.-T."/>
            <person name="Lee Y.-H."/>
            <person name="Lespinet O."/>
            <person name="Schwartz D.C."/>
            <person name="Thon M.R."/>
            <person name="O'Connell R.J."/>
        </authorList>
    </citation>
    <scope>NUCLEOTIDE SEQUENCE [LARGE SCALE GENOMIC DNA]</scope>
    <source>
        <strain evidence="4">IMI 349063</strain>
    </source>
</reference>
<proteinExistence type="predicted"/>
<dbReference type="EMBL" id="CACQ02003238">
    <property type="protein sequence ID" value="CCF38955.1"/>
    <property type="molecule type" value="Genomic_DNA"/>
</dbReference>
<name>H1VFF2_COLHI</name>
<dbReference type="VEuPathDB" id="FungiDB:CH63R_02223"/>
<dbReference type="KEGG" id="chig:CH63R_02223"/>
<gene>
    <name evidence="1" type="ORF">CH063_09912</name>
    <name evidence="2" type="ORF">CH63R_02223</name>
</gene>
<dbReference type="HOGENOM" id="CLU_2454623_0_0_1"/>
<evidence type="ECO:0000313" key="2">
    <source>
        <dbReference type="EMBL" id="OBR13497.1"/>
    </source>
</evidence>
<reference evidence="1" key="1">
    <citation type="submission" date="2011-12" db="EMBL/GenBank/DDBJ databases">
        <title>The genome sequence of Colletotrichum higginsianum IMI 34906.</title>
        <authorList>
            <person name="Ma L.-J."/>
            <person name="O'Connell R."/>
            <person name="van Themaat E.V.L."/>
            <person name="Stueber K."/>
            <person name="Young S.K."/>
            <person name="Zeng Q."/>
            <person name="Gargeya S."/>
            <person name="Fitzgerald M."/>
            <person name="Haas B."/>
            <person name="Abouelleil A."/>
            <person name="Alvarado L."/>
            <person name="Arachchi H.M."/>
            <person name="Berlin A."/>
            <person name="Chapman S.B."/>
            <person name="Gearin G."/>
            <person name="Goldberg J."/>
            <person name="Griggs A."/>
            <person name="Gujja S."/>
            <person name="Hansen M."/>
            <person name="Heiman D."/>
            <person name="Howarth C."/>
            <person name="Larimer J."/>
            <person name="Lui A."/>
            <person name="MacDonald P.J.P."/>
            <person name="McCowen C."/>
            <person name="Montmayeur A."/>
            <person name="Murphy C."/>
            <person name="Neiman D."/>
            <person name="Pearson M."/>
            <person name="Priest M."/>
            <person name="Roberts A."/>
            <person name="Saif S."/>
            <person name="Shea T."/>
            <person name="Sisk P."/>
            <person name="Stolte C."/>
            <person name="Sykes S."/>
            <person name="Wortman J."/>
            <person name="Nusbaum C."/>
            <person name="Birren B."/>
        </authorList>
    </citation>
    <scope>NUCLEOTIDE SEQUENCE [LARGE SCALE GENOMIC DNA]</scope>
    <source>
        <strain evidence="1">IMI 349063</strain>
    </source>
</reference>
<dbReference type="GeneID" id="28861305"/>
<dbReference type="EMBL" id="LTAN01000002">
    <property type="protein sequence ID" value="OBR13497.1"/>
    <property type="molecule type" value="Genomic_DNA"/>
</dbReference>
<dbReference type="Proteomes" id="UP000092177">
    <property type="component" value="Chromosome 2"/>
</dbReference>
<dbReference type="RefSeq" id="XP_018162014.1">
    <property type="nucleotide sequence ID" value="XM_018297198.1"/>
</dbReference>
<reference evidence="3" key="2">
    <citation type="journal article" date="2012" name="Nat. Genet.">
        <title>Lifestyle transitions in plant pathogenic Colletotrichum fungi deciphered by genome and transcriptome analyses.</title>
        <authorList>
            <person name="O'Connell R.J."/>
            <person name="Thon M.R."/>
            <person name="Hacquard S."/>
            <person name="Amyotte S.G."/>
            <person name="Kleemann J."/>
            <person name="Torres M.F."/>
            <person name="Damm U."/>
            <person name="Buiate E.A."/>
            <person name="Epstein L."/>
            <person name="Alkan N."/>
            <person name="Altmueller J."/>
            <person name="Alvarado-Balderrama L."/>
            <person name="Bauser C.A."/>
            <person name="Becker C."/>
            <person name="Birren B.W."/>
            <person name="Chen Z."/>
            <person name="Choi J."/>
            <person name="Crouch J.A."/>
            <person name="Duvick J.P."/>
            <person name="Farman M.A."/>
            <person name="Gan P."/>
            <person name="Heiman D."/>
            <person name="Henrissat B."/>
            <person name="Howard R.J."/>
            <person name="Kabbage M."/>
            <person name="Koch C."/>
            <person name="Kracher B."/>
            <person name="Kubo Y."/>
            <person name="Law A.D."/>
            <person name="Lebrun M.-H."/>
            <person name="Lee Y.-H."/>
            <person name="Miyara I."/>
            <person name="Moore N."/>
            <person name="Neumann U."/>
            <person name="Nordstroem K."/>
            <person name="Panaccione D.G."/>
            <person name="Panstruga R."/>
            <person name="Place M."/>
            <person name="Proctor R.H."/>
            <person name="Prusky D."/>
            <person name="Rech G."/>
            <person name="Reinhardt R."/>
            <person name="Rollins J.A."/>
            <person name="Rounsley S."/>
            <person name="Schardl C.L."/>
            <person name="Schwartz D.C."/>
            <person name="Shenoy N."/>
            <person name="Shirasu K."/>
            <person name="Sikhakolli U.R."/>
            <person name="Stueber K."/>
            <person name="Sukno S.A."/>
            <person name="Sweigard J.A."/>
            <person name="Takano Y."/>
            <person name="Takahara H."/>
            <person name="Trail F."/>
            <person name="van der Does H.C."/>
            <person name="Voll L.M."/>
            <person name="Will I."/>
            <person name="Young S."/>
            <person name="Zeng Q."/>
            <person name="Zhang J."/>
            <person name="Zhou S."/>
            <person name="Dickman M.B."/>
            <person name="Schulze-Lefert P."/>
            <person name="Ver Loren van Themaat E."/>
            <person name="Ma L.-J."/>
            <person name="Vaillancourt L.J."/>
        </authorList>
    </citation>
    <scope>NUCLEOTIDE SEQUENCE [LARGE SCALE GENOMIC DNA]</scope>
    <source>
        <strain evidence="3">IMI 349063</strain>
    </source>
</reference>
<dbReference type="Proteomes" id="UP000007174">
    <property type="component" value="Unassembled WGS sequence"/>
</dbReference>
<sequence>MGGDWHFLLEEEKPAGTFHSYWQLRQFNKDRCKAQTRSLTNGRIPRLGSEAIVTLTPTFLPSRYLINPSNRRVFRKSVVVGSAAQGLQA</sequence>